<reference evidence="1 2" key="1">
    <citation type="submission" date="2015-05" db="EMBL/GenBank/DDBJ databases">
        <authorList>
            <person name="Goodhead I."/>
        </authorList>
    </citation>
    <scope>NUCLEOTIDE SEQUENCE [LARGE SCALE GENOMIC DNA]</scope>
    <source>
        <strain evidence="2">morsitans</strain>
    </source>
</reference>
<sequence length="144" mass="15646">MRGGKRGVHALTCPSKVDIGPQQIASAVQHPTVSDIIDTFIQQIINPGLQLQLFRQPLAGAQIDKGVGRPPFAHTGASEISRTLAAMVDPKPAGDIGGRLPVKRGVDHMFWNFVQWLAAEFAAPLFGFSEGITEGQRPRRRPCR</sequence>
<gene>
    <name evidence="1" type="ORF">SGGMMB4_02157</name>
</gene>
<dbReference type="EMBL" id="LN854557">
    <property type="protein sequence ID" value="CRL44814.1"/>
    <property type="molecule type" value="Genomic_DNA"/>
</dbReference>
<proteinExistence type="predicted"/>
<organism evidence="1 2">
    <name type="scientific">Sodalis glossinidius (strain morsitans)</name>
    <dbReference type="NCBI Taxonomy" id="343509"/>
    <lineage>
        <taxon>Bacteria</taxon>
        <taxon>Pseudomonadati</taxon>
        <taxon>Pseudomonadota</taxon>
        <taxon>Gammaproteobacteria</taxon>
        <taxon>Enterobacterales</taxon>
        <taxon>Bruguierivoracaceae</taxon>
        <taxon>Sodalis</taxon>
    </lineage>
</organism>
<evidence type="ECO:0000313" key="1">
    <source>
        <dbReference type="EMBL" id="CRL44814.1"/>
    </source>
</evidence>
<accession>A0A193QI12</accession>
<name>A0A193QI12_SODGM</name>
<evidence type="ECO:0000313" key="2">
    <source>
        <dbReference type="Proteomes" id="UP000245838"/>
    </source>
</evidence>
<dbReference type="AlphaFoldDB" id="A0A193QI12"/>
<protein>
    <submittedName>
        <fullName evidence="1">Uncharacterized protein</fullName>
    </submittedName>
</protein>
<dbReference type="Proteomes" id="UP000245838">
    <property type="component" value="Chromosome sggmmb4_Chromosome"/>
</dbReference>